<keyword evidence="1" id="KW-0805">Transcription regulation</keyword>
<evidence type="ECO:0000256" key="3">
    <source>
        <dbReference type="ARBA" id="ARBA00023125"/>
    </source>
</evidence>
<dbReference type="NCBIfam" id="TIGR02937">
    <property type="entry name" value="sigma70-ECF"/>
    <property type="match status" value="1"/>
</dbReference>
<keyword evidence="3" id="KW-0238">DNA-binding</keyword>
<dbReference type="GO" id="GO:0016987">
    <property type="term" value="F:sigma factor activity"/>
    <property type="evidence" value="ECO:0007669"/>
    <property type="project" value="UniProtKB-KW"/>
</dbReference>
<dbReference type="Pfam" id="PF04542">
    <property type="entry name" value="Sigma70_r2"/>
    <property type="match status" value="1"/>
</dbReference>
<dbReference type="OrthoDB" id="5508at2"/>
<dbReference type="Proteomes" id="UP000093044">
    <property type="component" value="Chromosome"/>
</dbReference>
<evidence type="ECO:0000259" key="6">
    <source>
        <dbReference type="Pfam" id="PF08281"/>
    </source>
</evidence>
<dbReference type="InterPro" id="IPR007627">
    <property type="entry name" value="RNA_pol_sigma70_r2"/>
</dbReference>
<feature type="domain" description="RNA polymerase sigma factor 70 region 4 type 2" evidence="6">
    <location>
        <begin position="125"/>
        <end position="172"/>
    </location>
</feature>
<dbReference type="InterPro" id="IPR013324">
    <property type="entry name" value="RNA_pol_sigma_r3/r4-like"/>
</dbReference>
<keyword evidence="2" id="KW-0731">Sigma factor</keyword>
<proteinExistence type="predicted"/>
<dbReference type="EMBL" id="CP016757">
    <property type="protein sequence ID" value="ANZ44003.1"/>
    <property type="molecule type" value="Genomic_DNA"/>
</dbReference>
<dbReference type="RefSeq" id="WP_066742527.1">
    <property type="nucleotide sequence ID" value="NZ_CP016757.1"/>
</dbReference>
<evidence type="ECO:0000256" key="2">
    <source>
        <dbReference type="ARBA" id="ARBA00023082"/>
    </source>
</evidence>
<feature type="domain" description="RNA polymerase sigma-70 region 2" evidence="5">
    <location>
        <begin position="27"/>
        <end position="66"/>
    </location>
</feature>
<dbReference type="GO" id="GO:0003677">
    <property type="term" value="F:DNA binding"/>
    <property type="evidence" value="ECO:0007669"/>
    <property type="project" value="UniProtKB-KW"/>
</dbReference>
<dbReference type="GeneID" id="83056657"/>
<evidence type="ECO:0000259" key="5">
    <source>
        <dbReference type="Pfam" id="PF04542"/>
    </source>
</evidence>
<dbReference type="Pfam" id="PF08281">
    <property type="entry name" value="Sigma70_r4_2"/>
    <property type="match status" value="1"/>
</dbReference>
<dbReference type="InterPro" id="IPR013249">
    <property type="entry name" value="RNA_pol_sigma70_r4_t2"/>
</dbReference>
<dbReference type="InterPro" id="IPR014284">
    <property type="entry name" value="RNA_pol_sigma-70_dom"/>
</dbReference>
<dbReference type="Gene3D" id="1.10.10.10">
    <property type="entry name" value="Winged helix-like DNA-binding domain superfamily/Winged helix DNA-binding domain"/>
    <property type="match status" value="1"/>
</dbReference>
<accession>A0A1B2I215</accession>
<dbReference type="PANTHER" id="PTHR30385">
    <property type="entry name" value="SIGMA FACTOR F FLAGELLAR"/>
    <property type="match status" value="1"/>
</dbReference>
<dbReference type="InterPro" id="IPR036388">
    <property type="entry name" value="WH-like_DNA-bd_sf"/>
</dbReference>
<evidence type="ECO:0000256" key="1">
    <source>
        <dbReference type="ARBA" id="ARBA00023015"/>
    </source>
</evidence>
<dbReference type="GO" id="GO:0006352">
    <property type="term" value="P:DNA-templated transcription initiation"/>
    <property type="evidence" value="ECO:0007669"/>
    <property type="project" value="InterPro"/>
</dbReference>
<keyword evidence="4" id="KW-0804">Transcription</keyword>
<dbReference type="AlphaFoldDB" id="A0A1B2I215"/>
<dbReference type="SUPFAM" id="SSF88946">
    <property type="entry name" value="Sigma2 domain of RNA polymerase sigma factors"/>
    <property type="match status" value="1"/>
</dbReference>
<sequence length="178" mass="20225">MQKENQRVHPYSLPVPRLNTVPIPEAVRAYKPLVKAVAKRYQGRGAEYDDLVQEGCLALLILVPKCPDPQWLALFLKNHLPGYIRDAAARLRRAHAVGKGLPFEELEEILGAEEQNYREIELRETLMRALSPDEFDITLALLEGYSQREIARTLGVSQQAVAARLKTIRKKIKKAMNE</sequence>
<dbReference type="STRING" id="1197717.BED41_02180"/>
<organism evidence="7 8">
    <name type="scientific">Cloacibacillus porcorum</name>
    <dbReference type="NCBI Taxonomy" id="1197717"/>
    <lineage>
        <taxon>Bacteria</taxon>
        <taxon>Thermotogati</taxon>
        <taxon>Synergistota</taxon>
        <taxon>Synergistia</taxon>
        <taxon>Synergistales</taxon>
        <taxon>Synergistaceae</taxon>
        <taxon>Cloacibacillus</taxon>
    </lineage>
</organism>
<dbReference type="InterPro" id="IPR013325">
    <property type="entry name" value="RNA_pol_sigma_r2"/>
</dbReference>
<name>A0A1B2I215_9BACT</name>
<evidence type="ECO:0000256" key="4">
    <source>
        <dbReference type="ARBA" id="ARBA00023163"/>
    </source>
</evidence>
<evidence type="ECO:0000313" key="7">
    <source>
        <dbReference type="EMBL" id="ANZ44003.1"/>
    </source>
</evidence>
<keyword evidence="8" id="KW-1185">Reference proteome</keyword>
<evidence type="ECO:0008006" key="9">
    <source>
        <dbReference type="Google" id="ProtNLM"/>
    </source>
</evidence>
<reference evidence="7" key="1">
    <citation type="submission" date="2016-08" db="EMBL/GenBank/DDBJ databases">
        <title>Complete genome of Cloacibacillus porcorum.</title>
        <authorList>
            <person name="Looft T."/>
            <person name="Bayles D.O."/>
            <person name="Alt D.P."/>
        </authorList>
    </citation>
    <scope>NUCLEOTIDE SEQUENCE [LARGE SCALE GENOMIC DNA]</scope>
    <source>
        <strain evidence="7">CL-84</strain>
    </source>
</reference>
<protein>
    <recommendedName>
        <fullName evidence="9">RNA polymerase sigma factor SigS</fullName>
    </recommendedName>
</protein>
<dbReference type="SUPFAM" id="SSF88659">
    <property type="entry name" value="Sigma3 and sigma4 domains of RNA polymerase sigma factors"/>
    <property type="match status" value="1"/>
</dbReference>
<dbReference type="Gene3D" id="1.20.120.1810">
    <property type="match status" value="1"/>
</dbReference>
<evidence type="ECO:0000313" key="8">
    <source>
        <dbReference type="Proteomes" id="UP000093044"/>
    </source>
</evidence>
<gene>
    <name evidence="7" type="ORF">BED41_02180</name>
</gene>
<dbReference type="KEGG" id="cpor:BED41_02180"/>